<accession>A0A9W7ZUG7</accession>
<dbReference type="InterPro" id="IPR011990">
    <property type="entry name" value="TPR-like_helical_dom_sf"/>
</dbReference>
<dbReference type="SUPFAM" id="SSF48452">
    <property type="entry name" value="TPR-like"/>
    <property type="match status" value="1"/>
</dbReference>
<keyword evidence="5" id="KW-1185">Reference proteome</keyword>
<dbReference type="InterPro" id="IPR002885">
    <property type="entry name" value="PPR_rpt"/>
</dbReference>
<dbReference type="OrthoDB" id="185373at2759"/>
<dbReference type="Gene3D" id="1.25.40.10">
    <property type="entry name" value="Tetratricopeptide repeat domain"/>
    <property type="match status" value="4"/>
</dbReference>
<dbReference type="PROSITE" id="PS51375">
    <property type="entry name" value="PPR"/>
    <property type="match status" value="5"/>
</dbReference>
<comment type="caution">
    <text evidence="4">The sequence shown here is derived from an EMBL/GenBank/DDBJ whole genome shotgun (WGS) entry which is preliminary data.</text>
</comment>
<dbReference type="EMBL" id="JANBPT010001002">
    <property type="protein sequence ID" value="KAJ1910810.1"/>
    <property type="molecule type" value="Genomic_DNA"/>
</dbReference>
<dbReference type="Pfam" id="PF13041">
    <property type="entry name" value="PPR_2"/>
    <property type="match status" value="1"/>
</dbReference>
<dbReference type="PANTHER" id="PTHR47933:SF11">
    <property type="entry name" value="PENTATRICOPEPTIDE REPEAT-CONTAINING PROTEIN 2"/>
    <property type="match status" value="1"/>
</dbReference>
<reference evidence="4" key="1">
    <citation type="submission" date="2022-07" db="EMBL/GenBank/DDBJ databases">
        <title>Phylogenomic reconstructions and comparative analyses of Kickxellomycotina fungi.</title>
        <authorList>
            <person name="Reynolds N.K."/>
            <person name="Stajich J.E."/>
            <person name="Barry K."/>
            <person name="Grigoriev I.V."/>
            <person name="Crous P."/>
            <person name="Smith M.E."/>
        </authorList>
    </citation>
    <scope>NUCLEOTIDE SEQUENCE</scope>
    <source>
        <strain evidence="4">RSA 861</strain>
    </source>
</reference>
<feature type="repeat" description="PPR" evidence="2">
    <location>
        <begin position="686"/>
        <end position="720"/>
    </location>
</feature>
<dbReference type="Pfam" id="PF13812">
    <property type="entry name" value="PPR_3"/>
    <property type="match status" value="1"/>
</dbReference>
<gene>
    <name evidence="4" type="ORF">IWQ60_010450</name>
</gene>
<evidence type="ECO:0000256" key="2">
    <source>
        <dbReference type="PROSITE-ProRule" id="PRU00708"/>
    </source>
</evidence>
<dbReference type="PANTHER" id="PTHR47933">
    <property type="entry name" value="PENTATRICOPEPTIDE REPEAT-CONTAINING PROTEIN 1, MITOCHONDRIAL"/>
    <property type="match status" value="1"/>
</dbReference>
<evidence type="ECO:0000313" key="5">
    <source>
        <dbReference type="Proteomes" id="UP001150569"/>
    </source>
</evidence>
<feature type="repeat" description="PPR" evidence="2">
    <location>
        <begin position="562"/>
        <end position="596"/>
    </location>
</feature>
<organism evidence="4 5">
    <name type="scientific">Tieghemiomyces parasiticus</name>
    <dbReference type="NCBI Taxonomy" id="78921"/>
    <lineage>
        <taxon>Eukaryota</taxon>
        <taxon>Fungi</taxon>
        <taxon>Fungi incertae sedis</taxon>
        <taxon>Zoopagomycota</taxon>
        <taxon>Kickxellomycotina</taxon>
        <taxon>Dimargaritomycetes</taxon>
        <taxon>Dimargaritales</taxon>
        <taxon>Dimargaritaceae</taxon>
        <taxon>Tieghemiomyces</taxon>
    </lineage>
</organism>
<proteinExistence type="predicted"/>
<dbReference type="NCBIfam" id="TIGR00756">
    <property type="entry name" value="PPR"/>
    <property type="match status" value="4"/>
</dbReference>
<dbReference type="InterPro" id="IPR051240">
    <property type="entry name" value="Mito_RNA-Proc/Resp"/>
</dbReference>
<dbReference type="Proteomes" id="UP001150569">
    <property type="component" value="Unassembled WGS sequence"/>
</dbReference>
<feature type="repeat" description="PPR" evidence="2">
    <location>
        <begin position="357"/>
        <end position="391"/>
    </location>
</feature>
<feature type="repeat" description="PPR" evidence="2">
    <location>
        <begin position="597"/>
        <end position="631"/>
    </location>
</feature>
<dbReference type="GO" id="GO:0003729">
    <property type="term" value="F:mRNA binding"/>
    <property type="evidence" value="ECO:0007669"/>
    <property type="project" value="TreeGrafter"/>
</dbReference>
<dbReference type="AlphaFoldDB" id="A0A9W7ZUG7"/>
<evidence type="ECO:0008006" key="6">
    <source>
        <dbReference type="Google" id="ProtNLM"/>
    </source>
</evidence>
<dbReference type="Pfam" id="PF01535">
    <property type="entry name" value="PPR"/>
    <property type="match status" value="1"/>
</dbReference>
<name>A0A9W7ZUG7_9FUNG</name>
<sequence length="880" mass="97148">MLAYSATFRTGSSVAAHLRRSSLAMSRTCDARKATAPGLPCQNIPRQLRLLTTEASASAHEGARATAPHAIDAAIDTLPLGLGLQELASHLDQHPEATSATFDDGNEPGSEDGVAAADLALFHSSRWIPKLSATSPFAGLTLADSEPLWERYQALTREERAALTTTDYNYLLVAQNRRRGYPPPPPVRQKAVFAELMERCENDNPAVARTLGRFPKQWWDASGPAAAVANETGATEPAEKVETSSSEATEVVGPTETIADVEVAEAEVSSPLIPEERPAARLRPTRVSFYRMIHALVAARQPGTAEYLLAVMSAWDLAPDQPIFRKLMTGYYRIRHGGLVKAIRLHTAMLECGLETDEWTYLVLVRACLAHGQLQKARSFYEEMVAKGYTPPTALLADLAIAYLKLDKTRTAQQFMAQMGMPKSWDEEQSACRVWTTIFHVSRPKLDAPRLETLFGQMLRVGVYPNRPLLSACALAPGRICALMDEHGVTIQARTFTTLLYEALKQQDFRQAMQVLACMKERSVPVGTYYYNALMDAFVRTGQTSTALQLYDEMLDRDVPPNAITFHVLLGGVAAEGNLDGAARLLTIMRDYDCQPDLVMYNTLIAHCGRLGRDRLAAQLYKKLLADGLLPNAKTLEFLLSALSRHRPSSTSHGDGKESTVGLSGAVAEEAWALYADHVTHQLAPTTTTYQLLIPLLCRGDHIERAWQVWDTMRSHEVVPTTGVCNYLMVVAEETRHTERVLEVWNVMLATKIPRDPITFKAFLTCCHRARLLSMARSNLYMLLPISPPSATVTSGQPSEAPSGWKVSASNLLQFATLLVAHADWDGVMELIRNWGRFGALLDMRSLKILFGLCRTHPNQAVYLGQVAALVRERYPEALL</sequence>
<protein>
    <recommendedName>
        <fullName evidence="6">Pentacotripeptide-repeat region of PRORP domain-containing protein</fullName>
    </recommendedName>
</protein>
<keyword evidence="1" id="KW-0677">Repeat</keyword>
<evidence type="ECO:0000256" key="3">
    <source>
        <dbReference type="SAM" id="MobiDB-lite"/>
    </source>
</evidence>
<evidence type="ECO:0000256" key="1">
    <source>
        <dbReference type="ARBA" id="ARBA00022737"/>
    </source>
</evidence>
<evidence type="ECO:0000313" key="4">
    <source>
        <dbReference type="EMBL" id="KAJ1910810.1"/>
    </source>
</evidence>
<feature type="region of interest" description="Disordered" evidence="3">
    <location>
        <begin position="231"/>
        <end position="250"/>
    </location>
</feature>
<feature type="repeat" description="PPR" evidence="2">
    <location>
        <begin position="527"/>
        <end position="561"/>
    </location>
</feature>